<protein>
    <submittedName>
        <fullName evidence="2">Uncharacterized protein</fullName>
    </submittedName>
</protein>
<evidence type="ECO:0000313" key="3">
    <source>
        <dbReference type="Proteomes" id="UP000195412"/>
    </source>
</evidence>
<dbReference type="KEGG" id="lzy:LZ3411_1827"/>
<dbReference type="Proteomes" id="UP000195412">
    <property type="component" value="Chromosome I"/>
</dbReference>
<name>A0A1Y6JY69_9LACO</name>
<reference evidence="3" key="1">
    <citation type="submission" date="2017-05" db="EMBL/GenBank/DDBJ databases">
        <authorList>
            <person name="Papadimitriou K."/>
        </authorList>
    </citation>
    <scope>NUCLEOTIDE SEQUENCE [LARGE SCALE GENOMIC DNA]</scope>
    <source>
        <strain evidence="3">ACA-DC 3411</strain>
    </source>
</reference>
<dbReference type="EMBL" id="LT854705">
    <property type="protein sequence ID" value="SMS14877.1"/>
    <property type="molecule type" value="Genomic_DNA"/>
</dbReference>
<sequence length="217" mass="23941">MRLWAKVGMTVLVAGTMGGVLTPSVASAKSTTKFVNRDLQSYYKSAKAKSAFHFATIQSTTNSKKAATMLVMGDFGSDPSVKYGALTSLKMSKNNKVLTTKYRILNFKQSGDKTTTSLSKKTYTFKLTKKSTNKFSAKLTGTKANRRLGTSGKTYTYTRTKTSPAKTYATKYVQPTMYQKYLKAFDSIDATQAQKEQVATKYANDAVTTMVKNFNVK</sequence>
<dbReference type="AlphaFoldDB" id="A0A1Y6JY69"/>
<feature type="chain" id="PRO_5012712311" evidence="1">
    <location>
        <begin position="29"/>
        <end position="217"/>
    </location>
</feature>
<dbReference type="RefSeq" id="WP_231921625.1">
    <property type="nucleotide sequence ID" value="NZ_LT854705.1"/>
</dbReference>
<keyword evidence="1" id="KW-0732">Signal</keyword>
<accession>A0A1Y6JY69</accession>
<evidence type="ECO:0000256" key="1">
    <source>
        <dbReference type="SAM" id="SignalP"/>
    </source>
</evidence>
<feature type="signal peptide" evidence="1">
    <location>
        <begin position="1"/>
        <end position="28"/>
    </location>
</feature>
<organism evidence="2 3">
    <name type="scientific">Levilactobacillus zymae</name>
    <dbReference type="NCBI Taxonomy" id="267363"/>
    <lineage>
        <taxon>Bacteria</taxon>
        <taxon>Bacillati</taxon>
        <taxon>Bacillota</taxon>
        <taxon>Bacilli</taxon>
        <taxon>Lactobacillales</taxon>
        <taxon>Lactobacillaceae</taxon>
        <taxon>Levilactobacillus</taxon>
    </lineage>
</organism>
<proteinExistence type="predicted"/>
<evidence type="ECO:0000313" key="2">
    <source>
        <dbReference type="EMBL" id="SMS14877.1"/>
    </source>
</evidence>
<gene>
    <name evidence="2" type="ORF">LZ3411_1827</name>
</gene>